<dbReference type="PANTHER" id="PTHR43741:SF4">
    <property type="entry name" value="FMN-DEPENDENT NADH:QUINONE OXIDOREDUCTASE"/>
    <property type="match status" value="1"/>
</dbReference>
<evidence type="ECO:0000313" key="3">
    <source>
        <dbReference type="Proteomes" id="UP000009399"/>
    </source>
</evidence>
<dbReference type="RefSeq" id="WP_013302146.1">
    <property type="nucleotide sequence ID" value="NC_019552.1"/>
</dbReference>
<dbReference type="InterPro" id="IPR003680">
    <property type="entry name" value="Flavodoxin_fold"/>
</dbReference>
<feature type="domain" description="Flavodoxin-like fold" evidence="1">
    <location>
        <begin position="1"/>
        <end position="192"/>
    </location>
</feature>
<accession>A0AAI8AMZ2</accession>
<gene>
    <name evidence="2" type="ORF">MOS_354</name>
</gene>
<dbReference type="AlphaFoldDB" id="A0AAI8AMZ2"/>
<proteinExistence type="predicted"/>
<evidence type="ECO:0000313" key="2">
    <source>
        <dbReference type="EMBL" id="AFX74279.1"/>
    </source>
</evidence>
<dbReference type="Pfam" id="PF02525">
    <property type="entry name" value="Flavodoxin_2"/>
    <property type="match status" value="1"/>
</dbReference>
<name>A0AAI8AMZ2_MESHY</name>
<dbReference type="EMBL" id="CP003914">
    <property type="protein sequence ID" value="AFX74279.1"/>
    <property type="molecule type" value="Genomic_DNA"/>
</dbReference>
<dbReference type="InterPro" id="IPR050104">
    <property type="entry name" value="FMN-dep_NADH:Q_OxRdtase_AzoR1"/>
</dbReference>
<dbReference type="InterPro" id="IPR029039">
    <property type="entry name" value="Flavoprotein-like_sf"/>
</dbReference>
<evidence type="ECO:0000259" key="1">
    <source>
        <dbReference type="Pfam" id="PF02525"/>
    </source>
</evidence>
<protein>
    <submittedName>
        <fullName evidence="2">FMN-dependent NADH-azoreductase</fullName>
    </submittedName>
</protein>
<dbReference type="SUPFAM" id="SSF52218">
    <property type="entry name" value="Flavoproteins"/>
    <property type="match status" value="1"/>
</dbReference>
<dbReference type="NCBIfam" id="NF002370">
    <property type="entry name" value="PRK01355.1"/>
    <property type="match status" value="1"/>
</dbReference>
<dbReference type="Gene3D" id="3.40.50.360">
    <property type="match status" value="1"/>
</dbReference>
<dbReference type="PANTHER" id="PTHR43741">
    <property type="entry name" value="FMN-DEPENDENT NADH-AZOREDUCTASE 1"/>
    <property type="match status" value="1"/>
</dbReference>
<sequence>MNILVIKASVNEKKGSYSSALNDKFIEFYKEKHPHDTFKFFDLNKEKVGLTPLTGENLKEFKFWQEVDSDKWIDLLKWADKVVFSTSMTNFHYSAPAKNFIDAISVNNKTFVYDKASDSYSGLLSNVKNVQFLLAQGAPKDWYPWGNLANSLRETFAFLGMHIHNKPIVLAGTKVAPNNQLSIAEYLKQFEEEIKQAAENF</sequence>
<dbReference type="Proteomes" id="UP000009399">
    <property type="component" value="Chromosome"/>
</dbReference>
<dbReference type="KEGG" id="mhs:MOS_354"/>
<reference evidence="2 3" key="1">
    <citation type="journal article" date="2013" name="Genome Announc.">
        <title>Complete Genome Sequence of Mycoplasma hyorhinis Strain SK76.</title>
        <authorList>
            <person name="Goodison S."/>
            <person name="Urquidi V."/>
            <person name="Kumar D."/>
            <person name="Reyes L."/>
            <person name="Rosser C.J."/>
        </authorList>
    </citation>
    <scope>NUCLEOTIDE SEQUENCE [LARGE SCALE GENOMIC DNA]</scope>
    <source>
        <strain evidence="2 3">SK76</strain>
    </source>
</reference>
<organism evidence="2 3">
    <name type="scientific">Mesomycoplasma hyorhinis SK76</name>
    <dbReference type="NCBI Taxonomy" id="1118964"/>
    <lineage>
        <taxon>Bacteria</taxon>
        <taxon>Bacillati</taxon>
        <taxon>Mycoplasmatota</taxon>
        <taxon>Mycoplasmoidales</taxon>
        <taxon>Metamycoplasmataceae</taxon>
        <taxon>Mesomycoplasma</taxon>
    </lineage>
</organism>